<proteinExistence type="predicted"/>
<keyword evidence="1" id="KW-0175">Coiled coil</keyword>
<feature type="compositionally biased region" description="Low complexity" evidence="2">
    <location>
        <begin position="778"/>
        <end position="789"/>
    </location>
</feature>
<dbReference type="PANTHER" id="PTHR33331:SF13">
    <property type="entry name" value="COILED-COIL DOMAIN CONTAINING 162"/>
    <property type="match status" value="1"/>
</dbReference>
<feature type="coiled-coil region" evidence="1">
    <location>
        <begin position="481"/>
        <end position="508"/>
    </location>
</feature>
<keyword evidence="4" id="KW-1185">Reference proteome</keyword>
<dbReference type="InterPro" id="IPR040401">
    <property type="entry name" value="CCDC162"/>
</dbReference>
<dbReference type="GeneTree" id="ENSGT00940000163170"/>
<dbReference type="Ensembl" id="ENSANAT00000055713.1">
    <property type="protein sequence ID" value="ENSANAP00000037630.1"/>
    <property type="gene ID" value="ENSANAG00000036298.1"/>
</dbReference>
<name>A0A2K5EWT7_AOTNA</name>
<feature type="region of interest" description="Disordered" evidence="2">
    <location>
        <begin position="764"/>
        <end position="789"/>
    </location>
</feature>
<evidence type="ECO:0000256" key="2">
    <source>
        <dbReference type="SAM" id="MobiDB-lite"/>
    </source>
</evidence>
<protein>
    <recommendedName>
        <fullName evidence="5">Coiled-coil domain containing 162</fullName>
    </recommendedName>
</protein>
<accession>A0A2K5EWT7</accession>
<reference evidence="3" key="2">
    <citation type="submission" date="2025-09" db="UniProtKB">
        <authorList>
            <consortium name="Ensembl"/>
        </authorList>
    </citation>
    <scope>IDENTIFICATION</scope>
</reference>
<evidence type="ECO:0000313" key="4">
    <source>
        <dbReference type="Proteomes" id="UP000233020"/>
    </source>
</evidence>
<evidence type="ECO:0000313" key="3">
    <source>
        <dbReference type="Ensembl" id="ENSANAP00000037630.1"/>
    </source>
</evidence>
<organism evidence="3 4">
    <name type="scientific">Aotus nancymaae</name>
    <name type="common">Ma's night monkey</name>
    <dbReference type="NCBI Taxonomy" id="37293"/>
    <lineage>
        <taxon>Eukaryota</taxon>
        <taxon>Metazoa</taxon>
        <taxon>Chordata</taxon>
        <taxon>Craniata</taxon>
        <taxon>Vertebrata</taxon>
        <taxon>Euteleostomi</taxon>
        <taxon>Mammalia</taxon>
        <taxon>Eutheria</taxon>
        <taxon>Euarchontoglires</taxon>
        <taxon>Primates</taxon>
        <taxon>Haplorrhini</taxon>
        <taxon>Platyrrhini</taxon>
        <taxon>Aotidae</taxon>
        <taxon>Aotus</taxon>
    </lineage>
</organism>
<evidence type="ECO:0008006" key="5">
    <source>
        <dbReference type="Google" id="ProtNLM"/>
    </source>
</evidence>
<evidence type="ECO:0000256" key="1">
    <source>
        <dbReference type="SAM" id="Coils"/>
    </source>
</evidence>
<dbReference type="OMA" id="FPFRADW"/>
<feature type="region of interest" description="Disordered" evidence="2">
    <location>
        <begin position="446"/>
        <end position="468"/>
    </location>
</feature>
<dbReference type="PANTHER" id="PTHR33331">
    <property type="entry name" value="COILED-COIL DOMAIN-CONTAINING PROTEIN 162"/>
    <property type="match status" value="1"/>
</dbReference>
<dbReference type="Proteomes" id="UP000233020">
    <property type="component" value="Unplaced"/>
</dbReference>
<sequence length="858" mass="97548">MFKTLPEKAAFKALKQTLQLIAPLHDIMAYFVSFAKLGNCPACFEFPLSPNPLRGDWGGAEGIGSELRELQNMIDSLQNPQDPTRVAQALLRTEVMFLQFDAAVRRLIQGTFLAAGNVPAYQSVTDNMYHGLLALSNSLRKSIFASQFHLPQPLDPRSLQAFELVPWRTFLEDGRPFPVMSSSPDTLEYNMQLSLCGLSDRDCKVAHGELVGVQLLLEDVLGSYHVTMEGPPRQQATLPDWSKVPGFRRFRSQFQSSPKASELLEGPCNAVMSLALLRSFLILWKQLELQGQDINSVSLHKQFSELYETDILYSSMKAIGKEDEFEGFISVLPPSGASEIEIKTHQLQKLLEKFEIHMIQEVLRKVNREMTLVLSEKTWPHKSSHSPSPQIRCKHIETLIDITFRRDHLEACLLSLGCDVMARECSNFETYSMCYEHVLHHARQRLSQKEQELDATQTGHGPPEDSAGQVAELSHDMIMEITALRAQLIDLEEVNLNLKKQIRKEVQEEYEALVELLCNLQEKLDENQFNLIQKVCELISEVRTEGTDNMKDLKKKWSSASPDEGMKENPAKEQLWALERDNCGLATLVCKVRSLGRWRLAVQQACFQAQPSRSEKEFIESKKQCLRIKLMAEREVGLFCQQVLALRQALARTVRMWKQQDSQAQLLKELKHRVTQDALTQQEPDFMKTSSMEKLLEDVGQKEQQLQLLSEEAERASKLGQLHTKHLYFSFSLQMRARLAKERSMKLDALQCVKELQSQLHDAQQSAVPMGSPGGLISQAQYSPSSASTSSRYSQQHFLKTNLTGSKITGQIQRPQTLPIKHKKRTDDVFPPNMAENVHLTAFQVQTAPSRFPFRADW</sequence>
<feature type="coiled-coil region" evidence="1">
    <location>
        <begin position="692"/>
        <end position="719"/>
    </location>
</feature>
<dbReference type="AlphaFoldDB" id="A0A2K5EWT7"/>
<reference evidence="3" key="1">
    <citation type="submission" date="2025-08" db="UniProtKB">
        <authorList>
            <consortium name="Ensembl"/>
        </authorList>
    </citation>
    <scope>IDENTIFICATION</scope>
</reference>